<proteinExistence type="predicted"/>
<feature type="domain" description="Acyl-CoA thioesterase-like N-terminal HotDog" evidence="1">
    <location>
        <begin position="33"/>
        <end position="118"/>
    </location>
</feature>
<feature type="domain" description="Acyl-CoA thioesterase-like C-terminal" evidence="2">
    <location>
        <begin position="150"/>
        <end position="272"/>
    </location>
</feature>
<dbReference type="Pfam" id="PF20789">
    <property type="entry name" value="4HBT_3C"/>
    <property type="match status" value="1"/>
</dbReference>
<sequence length="276" mass="29407">MTSREPTDAAYYLPLGVTDGYEHFTPTHSTVSVWTDTIQHGGPPSALLVRALEGLASAPGLSISRVTIDILGAIGLSENRIRATAIRPGRQISQVQAELDVLGPDGRYRTAARATAWLLASTDTAELVTPSEVFPIPTDDVAGGALPDWTAMGWATTGFISSVDFHRADTGTSRPGLTWLRPRIDLVEGETATPLSRFACVVDIANGLGSTLSPREWTWMNTDTTIHLRRAPAGDWFGVDAQLVGGGRGFGYTAADLFDEAGSVGRSSQTVLLTRL</sequence>
<organism evidence="3 4">
    <name type="scientific">Williamsia maris</name>
    <dbReference type="NCBI Taxonomy" id="72806"/>
    <lineage>
        <taxon>Bacteria</taxon>
        <taxon>Bacillati</taxon>
        <taxon>Actinomycetota</taxon>
        <taxon>Actinomycetes</taxon>
        <taxon>Mycobacteriales</taxon>
        <taxon>Nocardiaceae</taxon>
        <taxon>Williamsia</taxon>
    </lineage>
</organism>
<dbReference type="SUPFAM" id="SSF54637">
    <property type="entry name" value="Thioesterase/thiol ester dehydrase-isomerase"/>
    <property type="match status" value="1"/>
</dbReference>
<dbReference type="Pfam" id="PF13622">
    <property type="entry name" value="4HBT_3"/>
    <property type="match status" value="1"/>
</dbReference>
<dbReference type="EMBL" id="JAMTCJ010000004">
    <property type="protein sequence ID" value="MCP2178254.1"/>
    <property type="molecule type" value="Genomic_DNA"/>
</dbReference>
<dbReference type="InterPro" id="IPR049449">
    <property type="entry name" value="TesB_ACOT8-like_N"/>
</dbReference>
<keyword evidence="4" id="KW-1185">Reference proteome</keyword>
<dbReference type="InterPro" id="IPR049450">
    <property type="entry name" value="ACOT8-like_C"/>
</dbReference>
<dbReference type="InterPro" id="IPR029069">
    <property type="entry name" value="HotDog_dom_sf"/>
</dbReference>
<comment type="caution">
    <text evidence="3">The sequence shown here is derived from an EMBL/GenBank/DDBJ whole genome shotgun (WGS) entry which is preliminary data.</text>
</comment>
<evidence type="ECO:0000259" key="2">
    <source>
        <dbReference type="Pfam" id="PF20789"/>
    </source>
</evidence>
<reference evidence="3 4" key="1">
    <citation type="submission" date="2022-06" db="EMBL/GenBank/DDBJ databases">
        <title>Genomic Encyclopedia of Archaeal and Bacterial Type Strains, Phase II (KMG-II): from individual species to whole genera.</title>
        <authorList>
            <person name="Goeker M."/>
        </authorList>
    </citation>
    <scope>NUCLEOTIDE SEQUENCE [LARGE SCALE GENOMIC DNA]</scope>
    <source>
        <strain evidence="3 4">DSM 44693</strain>
    </source>
</reference>
<dbReference type="RefSeq" id="WP_253663192.1">
    <property type="nucleotide sequence ID" value="NZ_BAAAJQ010000003.1"/>
</dbReference>
<gene>
    <name evidence="3" type="ORF">LX13_004095</name>
</gene>
<dbReference type="InterPro" id="IPR042171">
    <property type="entry name" value="Acyl-CoA_hotdog"/>
</dbReference>
<protein>
    <submittedName>
        <fullName evidence="3">Thioesterase-like superfamily protein</fullName>
    </submittedName>
</protein>
<evidence type="ECO:0000313" key="3">
    <source>
        <dbReference type="EMBL" id="MCP2178254.1"/>
    </source>
</evidence>
<evidence type="ECO:0000259" key="1">
    <source>
        <dbReference type="Pfam" id="PF13622"/>
    </source>
</evidence>
<accession>A0ABT1HJZ4</accession>
<evidence type="ECO:0000313" key="4">
    <source>
        <dbReference type="Proteomes" id="UP001206895"/>
    </source>
</evidence>
<dbReference type="Gene3D" id="2.40.160.210">
    <property type="entry name" value="Acyl-CoA thioesterase, double hotdog domain"/>
    <property type="match status" value="1"/>
</dbReference>
<dbReference type="Proteomes" id="UP001206895">
    <property type="component" value="Unassembled WGS sequence"/>
</dbReference>
<name>A0ABT1HJZ4_9NOCA</name>